<name>A0AAE1PFQ4_9EUCA</name>
<comment type="caution">
    <text evidence="1">The sequence shown here is derived from an EMBL/GenBank/DDBJ whole genome shotgun (WGS) entry which is preliminary data.</text>
</comment>
<protein>
    <submittedName>
        <fullName evidence="1">Uncharacterized protein</fullName>
    </submittedName>
</protein>
<evidence type="ECO:0000313" key="1">
    <source>
        <dbReference type="EMBL" id="KAK4307830.1"/>
    </source>
</evidence>
<keyword evidence="2" id="KW-1185">Reference proteome</keyword>
<gene>
    <name evidence="1" type="ORF">Pmani_020434</name>
</gene>
<reference evidence="1" key="1">
    <citation type="submission" date="2023-11" db="EMBL/GenBank/DDBJ databases">
        <title>Genome assemblies of two species of porcelain crab, Petrolisthes cinctipes and Petrolisthes manimaculis (Anomura: Porcellanidae).</title>
        <authorList>
            <person name="Angst P."/>
        </authorList>
    </citation>
    <scope>NUCLEOTIDE SEQUENCE</scope>
    <source>
        <strain evidence="1">PB745_02</strain>
        <tissue evidence="1">Gill</tissue>
    </source>
</reference>
<proteinExistence type="predicted"/>
<dbReference type="Proteomes" id="UP001292094">
    <property type="component" value="Unassembled WGS sequence"/>
</dbReference>
<dbReference type="EMBL" id="JAWZYT010001963">
    <property type="protein sequence ID" value="KAK4307830.1"/>
    <property type="molecule type" value="Genomic_DNA"/>
</dbReference>
<sequence>MPTQLRTQPQKLYISRVQDEERWFVVSENILPGLLEEDWWWCWQSWKRTGGGVGRVGGGLVVVLAEVEEDWWWFWQRWRRTGGGFSRGGGGLVVVLAEVVLACLHCESWQD</sequence>
<evidence type="ECO:0000313" key="2">
    <source>
        <dbReference type="Proteomes" id="UP001292094"/>
    </source>
</evidence>
<accession>A0AAE1PFQ4</accession>
<organism evidence="1 2">
    <name type="scientific">Petrolisthes manimaculis</name>
    <dbReference type="NCBI Taxonomy" id="1843537"/>
    <lineage>
        <taxon>Eukaryota</taxon>
        <taxon>Metazoa</taxon>
        <taxon>Ecdysozoa</taxon>
        <taxon>Arthropoda</taxon>
        <taxon>Crustacea</taxon>
        <taxon>Multicrustacea</taxon>
        <taxon>Malacostraca</taxon>
        <taxon>Eumalacostraca</taxon>
        <taxon>Eucarida</taxon>
        <taxon>Decapoda</taxon>
        <taxon>Pleocyemata</taxon>
        <taxon>Anomura</taxon>
        <taxon>Galatheoidea</taxon>
        <taxon>Porcellanidae</taxon>
        <taxon>Petrolisthes</taxon>
    </lineage>
</organism>
<dbReference type="AlphaFoldDB" id="A0AAE1PFQ4"/>